<feature type="compositionally biased region" description="Pro residues" evidence="1">
    <location>
        <begin position="19"/>
        <end position="36"/>
    </location>
</feature>
<protein>
    <submittedName>
        <fullName evidence="2">Uncharacterized protein</fullName>
    </submittedName>
</protein>
<evidence type="ECO:0000256" key="1">
    <source>
        <dbReference type="SAM" id="MobiDB-lite"/>
    </source>
</evidence>
<dbReference type="EMBL" id="MT143772">
    <property type="protein sequence ID" value="QJB02295.1"/>
    <property type="molecule type" value="Genomic_DNA"/>
</dbReference>
<gene>
    <name evidence="2" type="ORF">MM171B01379_0015</name>
</gene>
<evidence type="ECO:0000313" key="2">
    <source>
        <dbReference type="EMBL" id="QJB02295.1"/>
    </source>
</evidence>
<accession>A0A6M3M9L3</accession>
<organism evidence="2">
    <name type="scientific">viral metagenome</name>
    <dbReference type="NCBI Taxonomy" id="1070528"/>
    <lineage>
        <taxon>unclassified sequences</taxon>
        <taxon>metagenomes</taxon>
        <taxon>organismal metagenomes</taxon>
    </lineage>
</organism>
<reference evidence="2" key="1">
    <citation type="submission" date="2020-03" db="EMBL/GenBank/DDBJ databases">
        <title>The deep terrestrial virosphere.</title>
        <authorList>
            <person name="Holmfeldt K."/>
            <person name="Nilsson E."/>
            <person name="Simone D."/>
            <person name="Lopez-Fernandez M."/>
            <person name="Wu X."/>
            <person name="de Brujin I."/>
            <person name="Lundin D."/>
            <person name="Andersson A."/>
            <person name="Bertilsson S."/>
            <person name="Dopson M."/>
        </authorList>
    </citation>
    <scope>NUCLEOTIDE SEQUENCE</scope>
    <source>
        <strain evidence="2">MM171B01379</strain>
    </source>
</reference>
<dbReference type="AlphaFoldDB" id="A0A6M3M9L3"/>
<sequence length="118" mass="13324">MPILAESGPMTFGGNDVPGTPPQVVIPPETPTPSPYTQPTATAAEFTLRHREFINQVNTLGSCFRKEQIKNFTSEDFDQHILVAEIDKYVSKLKNQDGVYCTEQSVRDINKTLQRYYD</sequence>
<proteinExistence type="predicted"/>
<feature type="region of interest" description="Disordered" evidence="1">
    <location>
        <begin position="1"/>
        <end position="38"/>
    </location>
</feature>
<name>A0A6M3M9L3_9ZZZZ</name>